<feature type="transmembrane region" description="Helical" evidence="5">
    <location>
        <begin position="102"/>
        <end position="119"/>
    </location>
</feature>
<keyword evidence="2 5" id="KW-0812">Transmembrane</keyword>
<keyword evidence="3 5" id="KW-1133">Transmembrane helix</keyword>
<evidence type="ECO:0000313" key="7">
    <source>
        <dbReference type="EMBL" id="WED63333.1"/>
    </source>
</evidence>
<evidence type="ECO:0000256" key="3">
    <source>
        <dbReference type="ARBA" id="ARBA00022989"/>
    </source>
</evidence>
<dbReference type="InterPro" id="IPR004837">
    <property type="entry name" value="NaCa_Exmemb"/>
</dbReference>
<feature type="transmembrane region" description="Helical" evidence="5">
    <location>
        <begin position="164"/>
        <end position="182"/>
    </location>
</feature>
<name>A0AAF0CLX1_9BACT</name>
<dbReference type="EMBL" id="CP119075">
    <property type="protein sequence ID" value="WED63333.1"/>
    <property type="molecule type" value="Genomic_DNA"/>
</dbReference>
<feature type="transmembrane region" description="Helical" evidence="5">
    <location>
        <begin position="125"/>
        <end position="143"/>
    </location>
</feature>
<accession>A0AAF0CLX1</accession>
<dbReference type="NCBIfam" id="TIGR00367">
    <property type="entry name" value="calcium/sodium antiporter"/>
    <property type="match status" value="1"/>
</dbReference>
<evidence type="ECO:0000256" key="2">
    <source>
        <dbReference type="ARBA" id="ARBA00022692"/>
    </source>
</evidence>
<dbReference type="RefSeq" id="WP_330928685.1">
    <property type="nucleotide sequence ID" value="NZ_CP119075.1"/>
</dbReference>
<comment type="subcellular location">
    <subcellularLocation>
        <location evidence="1">Membrane</location>
        <topology evidence="1">Multi-pass membrane protein</topology>
    </subcellularLocation>
</comment>
<reference evidence="7" key="1">
    <citation type="submission" date="2023-03" db="EMBL/GenBank/DDBJ databases">
        <title>Lomoglobus Profundus gen. nov., sp. nov., a novel member of the phylum Verrucomicrobia, isolated from deep-marine sediment of South China Sea.</title>
        <authorList>
            <person name="Ahmad T."/>
            <person name="Ishaq S.E."/>
            <person name="Wang F."/>
        </authorList>
    </citation>
    <scope>NUCLEOTIDE SEQUENCE</scope>
    <source>
        <strain evidence="7">LMO-M01</strain>
    </source>
</reference>
<feature type="transmembrane region" description="Helical" evidence="5">
    <location>
        <begin position="202"/>
        <end position="224"/>
    </location>
</feature>
<dbReference type="GO" id="GO:0005262">
    <property type="term" value="F:calcium channel activity"/>
    <property type="evidence" value="ECO:0007669"/>
    <property type="project" value="TreeGrafter"/>
</dbReference>
<feature type="transmembrane region" description="Helical" evidence="5">
    <location>
        <begin position="64"/>
        <end position="90"/>
    </location>
</feature>
<feature type="transmembrane region" description="Helical" evidence="5">
    <location>
        <begin position="261"/>
        <end position="281"/>
    </location>
</feature>
<organism evidence="7 8">
    <name type="scientific">Synoicihabitans lomoniglobus</name>
    <dbReference type="NCBI Taxonomy" id="2909285"/>
    <lineage>
        <taxon>Bacteria</taxon>
        <taxon>Pseudomonadati</taxon>
        <taxon>Verrucomicrobiota</taxon>
        <taxon>Opitutia</taxon>
        <taxon>Opitutales</taxon>
        <taxon>Opitutaceae</taxon>
        <taxon>Synoicihabitans</taxon>
    </lineage>
</organism>
<evidence type="ECO:0000256" key="1">
    <source>
        <dbReference type="ARBA" id="ARBA00004141"/>
    </source>
</evidence>
<proteinExistence type="predicted"/>
<feature type="domain" description="Sodium/calcium exchanger membrane region" evidence="6">
    <location>
        <begin position="4"/>
        <end position="141"/>
    </location>
</feature>
<dbReference type="Proteomes" id="UP001218638">
    <property type="component" value="Chromosome"/>
</dbReference>
<feature type="transmembrane region" description="Helical" evidence="5">
    <location>
        <begin position="293"/>
        <end position="310"/>
    </location>
</feature>
<keyword evidence="4 5" id="KW-0472">Membrane</keyword>
<dbReference type="GO" id="GO:0006874">
    <property type="term" value="P:intracellular calcium ion homeostasis"/>
    <property type="evidence" value="ECO:0007669"/>
    <property type="project" value="TreeGrafter"/>
</dbReference>
<dbReference type="Pfam" id="PF01699">
    <property type="entry name" value="Na_Ca_ex"/>
    <property type="match status" value="2"/>
</dbReference>
<dbReference type="PANTHER" id="PTHR10846">
    <property type="entry name" value="SODIUM/POTASSIUM/CALCIUM EXCHANGER"/>
    <property type="match status" value="1"/>
</dbReference>
<evidence type="ECO:0000256" key="4">
    <source>
        <dbReference type="ARBA" id="ARBA00023136"/>
    </source>
</evidence>
<dbReference type="AlphaFoldDB" id="A0AAF0CLX1"/>
<sequence>MPPIVLLIIGLAILTLGAELLVRGASALALKLGLTPLVIGLTVVAFGTSAPELVVSLQAAQRGAAAIAVGNVIGSNLCNLALIMGLCALVKPLTASHAVIRREVPLLIGATLLGGAFLWNDHLGVGEAALLFIGLLFYTGLTLRSAKQDPDQSLGADVPKPISLPLAVVGALGGLGLLLYGSDLFVDGAVTLAREWGWSETVIGLTIVAIGTSLPELAISVVAVSKGEHDVAVGNLVGSSLFNILGILGAAGLASGGTAAALQHVDLLVLVVITVAILPLVRTGGRVDRWEGAALVVAYLGYTIWLVRGAG</sequence>
<dbReference type="InterPro" id="IPR004481">
    <property type="entry name" value="K/Na/Ca-exchanger"/>
</dbReference>
<dbReference type="Gene3D" id="1.20.1420.30">
    <property type="entry name" value="NCX, central ion-binding region"/>
    <property type="match status" value="1"/>
</dbReference>
<gene>
    <name evidence="7" type="ORF">PXH66_13425</name>
</gene>
<keyword evidence="8" id="KW-1185">Reference proteome</keyword>
<evidence type="ECO:0000313" key="8">
    <source>
        <dbReference type="Proteomes" id="UP001218638"/>
    </source>
</evidence>
<dbReference type="KEGG" id="slom:PXH66_13425"/>
<evidence type="ECO:0000256" key="5">
    <source>
        <dbReference type="SAM" id="Phobius"/>
    </source>
</evidence>
<feature type="domain" description="Sodium/calcium exchanger membrane region" evidence="6">
    <location>
        <begin position="167"/>
        <end position="306"/>
    </location>
</feature>
<feature type="transmembrane region" description="Helical" evidence="5">
    <location>
        <begin position="236"/>
        <end position="255"/>
    </location>
</feature>
<dbReference type="PANTHER" id="PTHR10846:SF8">
    <property type="entry name" value="INNER MEMBRANE PROTEIN YRBG"/>
    <property type="match status" value="1"/>
</dbReference>
<dbReference type="InterPro" id="IPR044880">
    <property type="entry name" value="NCX_ion-bd_dom_sf"/>
</dbReference>
<protein>
    <submittedName>
        <fullName evidence="7">Calcium/sodium antiporter</fullName>
    </submittedName>
</protein>
<dbReference type="GO" id="GO:0005886">
    <property type="term" value="C:plasma membrane"/>
    <property type="evidence" value="ECO:0007669"/>
    <property type="project" value="TreeGrafter"/>
</dbReference>
<dbReference type="GO" id="GO:0008273">
    <property type="term" value="F:calcium, potassium:sodium antiporter activity"/>
    <property type="evidence" value="ECO:0007669"/>
    <property type="project" value="TreeGrafter"/>
</dbReference>
<evidence type="ECO:0000259" key="6">
    <source>
        <dbReference type="Pfam" id="PF01699"/>
    </source>
</evidence>